<organism evidence="1 2">
    <name type="scientific">Araneus ventricosus</name>
    <name type="common">Orbweaver spider</name>
    <name type="synonym">Epeira ventricosa</name>
    <dbReference type="NCBI Taxonomy" id="182803"/>
    <lineage>
        <taxon>Eukaryota</taxon>
        <taxon>Metazoa</taxon>
        <taxon>Ecdysozoa</taxon>
        <taxon>Arthropoda</taxon>
        <taxon>Chelicerata</taxon>
        <taxon>Arachnida</taxon>
        <taxon>Araneae</taxon>
        <taxon>Araneomorphae</taxon>
        <taxon>Entelegynae</taxon>
        <taxon>Araneoidea</taxon>
        <taxon>Araneidae</taxon>
        <taxon>Araneus</taxon>
    </lineage>
</organism>
<name>A0A4Y2I7X1_ARAVE</name>
<reference evidence="1 2" key="1">
    <citation type="journal article" date="2019" name="Sci. Rep.">
        <title>Orb-weaving spider Araneus ventricosus genome elucidates the spidroin gene catalogue.</title>
        <authorList>
            <person name="Kono N."/>
            <person name="Nakamura H."/>
            <person name="Ohtoshi R."/>
            <person name="Moran D.A.P."/>
            <person name="Shinohara A."/>
            <person name="Yoshida Y."/>
            <person name="Fujiwara M."/>
            <person name="Mori M."/>
            <person name="Tomita M."/>
            <person name="Arakawa K."/>
        </authorList>
    </citation>
    <scope>NUCLEOTIDE SEQUENCE [LARGE SCALE GENOMIC DNA]</scope>
</reference>
<dbReference type="AlphaFoldDB" id="A0A4Y2I7X1"/>
<sequence>MEPRKGKCPPNLADNFTTPIRDTWACGSQLLSAGGSTGNQDMDFSRESHVMSCTSIKSSFVLNRKENILRANGLLNLTWVRALAGNPGNELAAHFEKNATNCGEILRVPAPYSFLKKRCF</sequence>
<keyword evidence="2" id="KW-1185">Reference proteome</keyword>
<comment type="caution">
    <text evidence="1">The sequence shown here is derived from an EMBL/GenBank/DDBJ whole genome shotgun (WGS) entry which is preliminary data.</text>
</comment>
<dbReference type="Proteomes" id="UP000499080">
    <property type="component" value="Unassembled WGS sequence"/>
</dbReference>
<gene>
    <name evidence="1" type="ORF">AVEN_58663_1</name>
</gene>
<proteinExistence type="predicted"/>
<dbReference type="EMBL" id="BGPR01002434">
    <property type="protein sequence ID" value="GBM73359.1"/>
    <property type="molecule type" value="Genomic_DNA"/>
</dbReference>
<evidence type="ECO:0000313" key="2">
    <source>
        <dbReference type="Proteomes" id="UP000499080"/>
    </source>
</evidence>
<evidence type="ECO:0000313" key="1">
    <source>
        <dbReference type="EMBL" id="GBM73359.1"/>
    </source>
</evidence>
<protein>
    <submittedName>
        <fullName evidence="1">Uncharacterized protein</fullName>
    </submittedName>
</protein>
<dbReference type="OrthoDB" id="407198at2759"/>
<accession>A0A4Y2I7X1</accession>